<evidence type="ECO:0000256" key="1">
    <source>
        <dbReference type="SAM" id="Phobius"/>
    </source>
</evidence>
<keyword evidence="1" id="KW-0812">Transmembrane</keyword>
<sequence>MTDLETRLREVSLAEPPLGFDPDEVADRAARRGRRRSAVTVLAVLGALLFLVPAKQPVSPAAGPVPPSLAEQSRIRVALGEAVARALPGVHDLTLGRASADSIGPERMSVTAEFVDAQGRPGNFQLTVRGARAGSQVVPIERLCTSAGPESHCVRLPQPGGAVLVLSELVYKDENGVPVRDGVNGFLYRPDGSTVIVTGGLGYPLTEEQLTRVITDPAFVLP</sequence>
<dbReference type="RefSeq" id="WP_285454749.1">
    <property type="nucleotide sequence ID" value="NZ_CP127173.1"/>
</dbReference>
<accession>A0ABY8XPM1</accession>
<gene>
    <name evidence="2" type="ORF">QP939_01930</name>
</gene>
<feature type="transmembrane region" description="Helical" evidence="1">
    <location>
        <begin position="37"/>
        <end position="54"/>
    </location>
</feature>
<organism evidence="2 3">
    <name type="scientific">Amycolatopsis nalaikhensis</name>
    <dbReference type="NCBI Taxonomy" id="715472"/>
    <lineage>
        <taxon>Bacteria</taxon>
        <taxon>Bacillati</taxon>
        <taxon>Actinomycetota</taxon>
        <taxon>Actinomycetes</taxon>
        <taxon>Pseudonocardiales</taxon>
        <taxon>Pseudonocardiaceae</taxon>
        <taxon>Amycolatopsis</taxon>
    </lineage>
</organism>
<keyword evidence="1" id="KW-0472">Membrane</keyword>
<dbReference type="Proteomes" id="UP001227101">
    <property type="component" value="Chromosome"/>
</dbReference>
<protein>
    <submittedName>
        <fullName evidence="2">Uncharacterized protein</fullName>
    </submittedName>
</protein>
<dbReference type="EMBL" id="CP127173">
    <property type="protein sequence ID" value="WIV57476.1"/>
    <property type="molecule type" value="Genomic_DNA"/>
</dbReference>
<proteinExistence type="predicted"/>
<name>A0ABY8XPM1_9PSEU</name>
<evidence type="ECO:0000313" key="2">
    <source>
        <dbReference type="EMBL" id="WIV57476.1"/>
    </source>
</evidence>
<keyword evidence="3" id="KW-1185">Reference proteome</keyword>
<keyword evidence="1" id="KW-1133">Transmembrane helix</keyword>
<evidence type="ECO:0000313" key="3">
    <source>
        <dbReference type="Proteomes" id="UP001227101"/>
    </source>
</evidence>
<reference evidence="2 3" key="1">
    <citation type="submission" date="2023-06" db="EMBL/GenBank/DDBJ databases">
        <authorList>
            <person name="Oyuntsetseg B."/>
            <person name="Kim S.B."/>
        </authorList>
    </citation>
    <scope>NUCLEOTIDE SEQUENCE [LARGE SCALE GENOMIC DNA]</scope>
    <source>
        <strain evidence="2 3">2-2</strain>
    </source>
</reference>